<gene>
    <name evidence="3" type="ORF">M0811_01282</name>
</gene>
<feature type="compositionally biased region" description="Acidic residues" evidence="1">
    <location>
        <begin position="23"/>
        <end position="39"/>
    </location>
</feature>
<dbReference type="Pfam" id="PF00179">
    <property type="entry name" value="UQ_con"/>
    <property type="match status" value="1"/>
</dbReference>
<dbReference type="AlphaFoldDB" id="A0A9Q0RA96"/>
<evidence type="ECO:0000313" key="4">
    <source>
        <dbReference type="Proteomes" id="UP001149090"/>
    </source>
</evidence>
<feature type="domain" description="UBC core" evidence="2">
    <location>
        <begin position="68"/>
        <end position="225"/>
    </location>
</feature>
<feature type="region of interest" description="Disordered" evidence="1">
    <location>
        <begin position="1"/>
        <end position="55"/>
    </location>
</feature>
<feature type="compositionally biased region" description="Low complexity" evidence="1">
    <location>
        <begin position="1"/>
        <end position="11"/>
    </location>
</feature>
<proteinExistence type="predicted"/>
<dbReference type="CDD" id="cd23802">
    <property type="entry name" value="UBCc_UBE2Q"/>
    <property type="match status" value="1"/>
</dbReference>
<dbReference type="SMART" id="SM00212">
    <property type="entry name" value="UBCc"/>
    <property type="match status" value="1"/>
</dbReference>
<dbReference type="PROSITE" id="PS50127">
    <property type="entry name" value="UBC_2"/>
    <property type="match status" value="1"/>
</dbReference>
<evidence type="ECO:0000259" key="2">
    <source>
        <dbReference type="PROSITE" id="PS50127"/>
    </source>
</evidence>
<dbReference type="SUPFAM" id="SSF54495">
    <property type="entry name" value="UBC-like"/>
    <property type="match status" value="1"/>
</dbReference>
<evidence type="ECO:0000313" key="3">
    <source>
        <dbReference type="EMBL" id="KAJ5072268.1"/>
    </source>
</evidence>
<dbReference type="InterPro" id="IPR000608">
    <property type="entry name" value="UBC"/>
</dbReference>
<name>A0A9Q0RA96_ANAIG</name>
<sequence>MSDSDSSYSTSNEDPETSSGSEIIDDDDDEDYDSDDDFGFDAIKPTNEKREDKIDPVEDELAKRATTVATKALVKEFRAMKALGPEQGIKTELVKDDLFHWHVRLSDFDPKEGLQKDLLKTKDKNILLSVQFPEGFPFDPPYIRVVRPRFQFLTGHVTIGGAICTQLLTKSGWTPAYSMESVIIQLRAGMDEGKARLDLNRHDEYGEMEAKQAFMRFVSKYGWKV</sequence>
<evidence type="ECO:0000256" key="1">
    <source>
        <dbReference type="SAM" id="MobiDB-lite"/>
    </source>
</evidence>
<feature type="compositionally biased region" description="Basic and acidic residues" evidence="1">
    <location>
        <begin position="46"/>
        <end position="55"/>
    </location>
</feature>
<accession>A0A9Q0RA96</accession>
<organism evidence="3 4">
    <name type="scientific">Anaeramoeba ignava</name>
    <name type="common">Anaerobic marine amoeba</name>
    <dbReference type="NCBI Taxonomy" id="1746090"/>
    <lineage>
        <taxon>Eukaryota</taxon>
        <taxon>Metamonada</taxon>
        <taxon>Anaeramoebidae</taxon>
        <taxon>Anaeramoeba</taxon>
    </lineage>
</organism>
<dbReference type="Gene3D" id="3.10.110.10">
    <property type="entry name" value="Ubiquitin Conjugating Enzyme"/>
    <property type="match status" value="1"/>
</dbReference>
<reference evidence="3" key="1">
    <citation type="submission" date="2022-10" db="EMBL/GenBank/DDBJ databases">
        <title>Novel sulphate-reducing endosymbionts in the free-living metamonad Anaeramoeba.</title>
        <authorList>
            <person name="Jerlstrom-Hultqvist J."/>
            <person name="Cepicka I."/>
            <person name="Gallot-Lavallee L."/>
            <person name="Salas-Leiva D."/>
            <person name="Curtis B.A."/>
            <person name="Zahonova K."/>
            <person name="Pipaliya S."/>
            <person name="Dacks J."/>
            <person name="Roger A.J."/>
        </authorList>
    </citation>
    <scope>NUCLEOTIDE SEQUENCE</scope>
    <source>
        <strain evidence="3">BMAN</strain>
    </source>
</reference>
<protein>
    <submittedName>
        <fullName evidence="3">Ubiquitin-conjugating enzyme family protein</fullName>
    </submittedName>
</protein>
<dbReference type="OMA" id="WHVRLHQ"/>
<keyword evidence="4" id="KW-1185">Reference proteome</keyword>
<dbReference type="InterPro" id="IPR016135">
    <property type="entry name" value="UBQ-conjugating_enzyme/RWD"/>
</dbReference>
<dbReference type="OrthoDB" id="109543at2759"/>
<comment type="caution">
    <text evidence="3">The sequence shown here is derived from an EMBL/GenBank/DDBJ whole genome shotgun (WGS) entry which is preliminary data.</text>
</comment>
<dbReference type="Proteomes" id="UP001149090">
    <property type="component" value="Unassembled WGS sequence"/>
</dbReference>
<dbReference type="EMBL" id="JAPDFW010000081">
    <property type="protein sequence ID" value="KAJ5072268.1"/>
    <property type="molecule type" value="Genomic_DNA"/>
</dbReference>